<dbReference type="AlphaFoldDB" id="A0A8J5LPK2"/>
<organism evidence="1 2">
    <name type="scientific">Zingiber officinale</name>
    <name type="common">Ginger</name>
    <name type="synonym">Amomum zingiber</name>
    <dbReference type="NCBI Taxonomy" id="94328"/>
    <lineage>
        <taxon>Eukaryota</taxon>
        <taxon>Viridiplantae</taxon>
        <taxon>Streptophyta</taxon>
        <taxon>Embryophyta</taxon>
        <taxon>Tracheophyta</taxon>
        <taxon>Spermatophyta</taxon>
        <taxon>Magnoliopsida</taxon>
        <taxon>Liliopsida</taxon>
        <taxon>Zingiberales</taxon>
        <taxon>Zingiberaceae</taxon>
        <taxon>Zingiber</taxon>
    </lineage>
</organism>
<protein>
    <submittedName>
        <fullName evidence="1">Uncharacterized protein</fullName>
    </submittedName>
</protein>
<keyword evidence="2" id="KW-1185">Reference proteome</keyword>
<name>A0A8J5LPK2_ZINOF</name>
<evidence type="ECO:0000313" key="2">
    <source>
        <dbReference type="Proteomes" id="UP000734854"/>
    </source>
</evidence>
<dbReference type="EMBL" id="JACMSC010000003">
    <property type="protein sequence ID" value="KAG6528590.1"/>
    <property type="molecule type" value="Genomic_DNA"/>
</dbReference>
<evidence type="ECO:0000313" key="1">
    <source>
        <dbReference type="EMBL" id="KAG6528590.1"/>
    </source>
</evidence>
<accession>A0A8J5LPK2</accession>
<gene>
    <name evidence="1" type="ORF">ZIOFF_010769</name>
</gene>
<comment type="caution">
    <text evidence="1">The sequence shown here is derived from an EMBL/GenBank/DDBJ whole genome shotgun (WGS) entry which is preliminary data.</text>
</comment>
<dbReference type="Proteomes" id="UP000734854">
    <property type="component" value="Unassembled WGS sequence"/>
</dbReference>
<reference evidence="1 2" key="1">
    <citation type="submission" date="2020-08" db="EMBL/GenBank/DDBJ databases">
        <title>Plant Genome Project.</title>
        <authorList>
            <person name="Zhang R.-G."/>
        </authorList>
    </citation>
    <scope>NUCLEOTIDE SEQUENCE [LARGE SCALE GENOMIC DNA]</scope>
    <source>
        <tissue evidence="1">Rhizome</tissue>
    </source>
</reference>
<sequence length="121" mass="13270">MSISTFTPSQTLPLLVAYATNGVAVNTTFNPVVTEDKTIKEEADVEPSPGSYSNEAFVVKVATSPLAKIVFDVFDACLQSYSSSSISEKSNPEKRWSELQLAEMNVLSHRLRLVLENSIKN</sequence>
<proteinExistence type="predicted"/>